<comment type="pathway">
    <text evidence="1 6">Cell wall biogenesis; peptidoglycan biosynthesis.</text>
</comment>
<dbReference type="GO" id="GO:0071972">
    <property type="term" value="F:peptidoglycan L,D-transpeptidase activity"/>
    <property type="evidence" value="ECO:0007669"/>
    <property type="project" value="TreeGrafter"/>
</dbReference>
<dbReference type="GO" id="GO:0071555">
    <property type="term" value="P:cell wall organization"/>
    <property type="evidence" value="ECO:0007669"/>
    <property type="project" value="UniProtKB-UniRule"/>
</dbReference>
<comment type="caution">
    <text evidence="8">The sequence shown here is derived from an EMBL/GenBank/DDBJ whole genome shotgun (WGS) entry which is preliminary data.</text>
</comment>
<dbReference type="UniPathway" id="UPA00219"/>
<evidence type="ECO:0000256" key="2">
    <source>
        <dbReference type="ARBA" id="ARBA00022679"/>
    </source>
</evidence>
<proteinExistence type="predicted"/>
<dbReference type="PROSITE" id="PS52029">
    <property type="entry name" value="LD_TPASE"/>
    <property type="match status" value="1"/>
</dbReference>
<dbReference type="InterPro" id="IPR050979">
    <property type="entry name" value="LD-transpeptidase"/>
</dbReference>
<evidence type="ECO:0000256" key="1">
    <source>
        <dbReference type="ARBA" id="ARBA00004752"/>
    </source>
</evidence>
<evidence type="ECO:0000256" key="4">
    <source>
        <dbReference type="ARBA" id="ARBA00022984"/>
    </source>
</evidence>
<dbReference type="Gene3D" id="2.40.440.10">
    <property type="entry name" value="L,D-transpeptidase catalytic domain-like"/>
    <property type="match status" value="1"/>
</dbReference>
<dbReference type="GO" id="GO:0008360">
    <property type="term" value="P:regulation of cell shape"/>
    <property type="evidence" value="ECO:0007669"/>
    <property type="project" value="UniProtKB-UniRule"/>
</dbReference>
<evidence type="ECO:0000313" key="8">
    <source>
        <dbReference type="EMBL" id="OGC38440.1"/>
    </source>
</evidence>
<dbReference type="PANTHER" id="PTHR30582:SF2">
    <property type="entry name" value="L,D-TRANSPEPTIDASE YCIB-RELATED"/>
    <property type="match status" value="1"/>
</dbReference>
<keyword evidence="2" id="KW-0808">Transferase</keyword>
<dbReference type="GO" id="GO:0005576">
    <property type="term" value="C:extracellular region"/>
    <property type="evidence" value="ECO:0007669"/>
    <property type="project" value="TreeGrafter"/>
</dbReference>
<name>A0A1F4U0S3_UNCKA</name>
<feature type="active site" description="Proton donor/acceptor" evidence="6">
    <location>
        <position position="171"/>
    </location>
</feature>
<reference evidence="8 9" key="1">
    <citation type="journal article" date="2016" name="Nat. Commun.">
        <title>Thousands of microbial genomes shed light on interconnected biogeochemical processes in an aquifer system.</title>
        <authorList>
            <person name="Anantharaman K."/>
            <person name="Brown C.T."/>
            <person name="Hug L.A."/>
            <person name="Sharon I."/>
            <person name="Castelle C.J."/>
            <person name="Probst A.J."/>
            <person name="Thomas B.C."/>
            <person name="Singh A."/>
            <person name="Wilkins M.J."/>
            <person name="Karaoz U."/>
            <person name="Brodie E.L."/>
            <person name="Williams K.H."/>
            <person name="Hubbard S.S."/>
            <person name="Banfield J.F."/>
        </authorList>
    </citation>
    <scope>NUCLEOTIDE SEQUENCE [LARGE SCALE GENOMIC DNA]</scope>
</reference>
<sequence>MHKKNCPPTKFKFLSLYVLVFVASVFLGYKFSSLKLHANTKADGLFDSSRKVAYFHGQKFNVPDEISENWASSAVLGSDSKKNDQKRIEINLTKQELYAYEGKDRIYKFKVSTGKWGATPTGEFRIWLKTKYTLMTGGNSRIGTYYYLPNVPFTMFFYNGNVSQSQGFSIHGTYWHDNFGHPMSHGCINMKTEEAEKLFYWANPPLKAGQSRVTTTNEGTRVIIYGETPQS</sequence>
<feature type="domain" description="L,D-TPase catalytic" evidence="7">
    <location>
        <begin position="86"/>
        <end position="225"/>
    </location>
</feature>
<accession>A0A1F4U0S3</accession>
<dbReference type="InterPro" id="IPR005490">
    <property type="entry name" value="LD_TPept_cat_dom"/>
</dbReference>
<evidence type="ECO:0000259" key="7">
    <source>
        <dbReference type="PROSITE" id="PS52029"/>
    </source>
</evidence>
<keyword evidence="5 6" id="KW-0961">Cell wall biogenesis/degradation</keyword>
<dbReference type="PANTHER" id="PTHR30582">
    <property type="entry name" value="L,D-TRANSPEPTIDASE"/>
    <property type="match status" value="1"/>
</dbReference>
<dbReference type="EMBL" id="MEUS01000030">
    <property type="protein sequence ID" value="OGC38440.1"/>
    <property type="molecule type" value="Genomic_DNA"/>
</dbReference>
<dbReference type="InterPro" id="IPR038063">
    <property type="entry name" value="Transpep_catalytic_dom"/>
</dbReference>
<dbReference type="GO" id="GO:0018104">
    <property type="term" value="P:peptidoglycan-protein cross-linking"/>
    <property type="evidence" value="ECO:0007669"/>
    <property type="project" value="TreeGrafter"/>
</dbReference>
<dbReference type="GO" id="GO:0016740">
    <property type="term" value="F:transferase activity"/>
    <property type="evidence" value="ECO:0007669"/>
    <property type="project" value="UniProtKB-KW"/>
</dbReference>
<protein>
    <recommendedName>
        <fullName evidence="7">L,D-TPase catalytic domain-containing protein</fullName>
    </recommendedName>
</protein>
<evidence type="ECO:0000256" key="3">
    <source>
        <dbReference type="ARBA" id="ARBA00022960"/>
    </source>
</evidence>
<keyword evidence="4 6" id="KW-0573">Peptidoglycan synthesis</keyword>
<dbReference type="Proteomes" id="UP000178270">
    <property type="component" value="Unassembled WGS sequence"/>
</dbReference>
<evidence type="ECO:0000256" key="5">
    <source>
        <dbReference type="ARBA" id="ARBA00023316"/>
    </source>
</evidence>
<organism evidence="8 9">
    <name type="scientific">candidate division WWE3 bacterium RBG_13_37_7</name>
    <dbReference type="NCBI Taxonomy" id="1802609"/>
    <lineage>
        <taxon>Bacteria</taxon>
        <taxon>Katanobacteria</taxon>
    </lineage>
</organism>
<keyword evidence="3 6" id="KW-0133">Cell shape</keyword>
<dbReference type="SUPFAM" id="SSF141523">
    <property type="entry name" value="L,D-transpeptidase catalytic domain-like"/>
    <property type="match status" value="1"/>
</dbReference>
<gene>
    <name evidence="8" type="ORF">A3K42_01700</name>
</gene>
<dbReference type="Pfam" id="PF03734">
    <property type="entry name" value="YkuD"/>
    <property type="match status" value="1"/>
</dbReference>
<feature type="active site" description="Nucleophile" evidence="6">
    <location>
        <position position="187"/>
    </location>
</feature>
<dbReference type="AlphaFoldDB" id="A0A1F4U0S3"/>
<dbReference type="CDD" id="cd16913">
    <property type="entry name" value="YkuD_like"/>
    <property type="match status" value="1"/>
</dbReference>
<evidence type="ECO:0000256" key="6">
    <source>
        <dbReference type="PROSITE-ProRule" id="PRU01373"/>
    </source>
</evidence>
<evidence type="ECO:0000313" key="9">
    <source>
        <dbReference type="Proteomes" id="UP000178270"/>
    </source>
</evidence>